<keyword evidence="6" id="KW-1185">Reference proteome</keyword>
<accession>A0A328DN71</accession>
<dbReference type="AlphaFoldDB" id="A0A328DN71"/>
<evidence type="ECO:0000256" key="1">
    <source>
        <dbReference type="ARBA" id="ARBA00004141"/>
    </source>
</evidence>
<evidence type="ECO:0000256" key="2">
    <source>
        <dbReference type="ARBA" id="ARBA00022692"/>
    </source>
</evidence>
<evidence type="ECO:0000256" key="3">
    <source>
        <dbReference type="ARBA" id="ARBA00022989"/>
    </source>
</evidence>
<dbReference type="Pfam" id="PF00146">
    <property type="entry name" value="NADHdh"/>
    <property type="match status" value="1"/>
</dbReference>
<evidence type="ECO:0000256" key="4">
    <source>
        <dbReference type="ARBA" id="ARBA00023136"/>
    </source>
</evidence>
<gene>
    <name evidence="5" type="ORF">DM860_014019</name>
</gene>
<evidence type="ECO:0000313" key="6">
    <source>
        <dbReference type="Proteomes" id="UP000249390"/>
    </source>
</evidence>
<sequence length="77" mass="8267">MYIAIPAEMLGIILPLLLGVAFLLIVEHKVMAFVQYRKGLDVVGSFGLLQPIAEGVYGSIIEGNPGNEELRANLGGR</sequence>
<dbReference type="EMBL" id="NQVE01000117">
    <property type="protein sequence ID" value="RAL47125.1"/>
    <property type="molecule type" value="Genomic_DNA"/>
</dbReference>
<comment type="subcellular location">
    <subcellularLocation>
        <location evidence="1">Membrane</location>
        <topology evidence="1">Multi-pass membrane protein</topology>
    </subcellularLocation>
</comment>
<protein>
    <submittedName>
        <fullName evidence="5">Uncharacterized protein</fullName>
    </submittedName>
</protein>
<dbReference type="InterPro" id="IPR001694">
    <property type="entry name" value="NADH_UbQ_OxRdtase_su1/FPO"/>
</dbReference>
<keyword evidence="4" id="KW-0472">Membrane</keyword>
<organism evidence="5 6">
    <name type="scientific">Cuscuta australis</name>
    <dbReference type="NCBI Taxonomy" id="267555"/>
    <lineage>
        <taxon>Eukaryota</taxon>
        <taxon>Viridiplantae</taxon>
        <taxon>Streptophyta</taxon>
        <taxon>Embryophyta</taxon>
        <taxon>Tracheophyta</taxon>
        <taxon>Spermatophyta</taxon>
        <taxon>Magnoliopsida</taxon>
        <taxon>eudicotyledons</taxon>
        <taxon>Gunneridae</taxon>
        <taxon>Pentapetalae</taxon>
        <taxon>asterids</taxon>
        <taxon>lamiids</taxon>
        <taxon>Solanales</taxon>
        <taxon>Convolvulaceae</taxon>
        <taxon>Cuscuteae</taxon>
        <taxon>Cuscuta</taxon>
        <taxon>Cuscuta subgen. Grammica</taxon>
        <taxon>Cuscuta sect. Cleistogrammica</taxon>
    </lineage>
</organism>
<comment type="caution">
    <text evidence="5">The sequence shown here is derived from an EMBL/GenBank/DDBJ whole genome shotgun (WGS) entry which is preliminary data.</text>
</comment>
<dbReference type="GO" id="GO:0016020">
    <property type="term" value="C:membrane"/>
    <property type="evidence" value="ECO:0007669"/>
    <property type="project" value="UniProtKB-SubCell"/>
</dbReference>
<reference evidence="5 6" key="1">
    <citation type="submission" date="2018-06" db="EMBL/GenBank/DDBJ databases">
        <title>The Genome of Cuscuta australis (Dodder) Provides Insight into the Evolution of Plant Parasitism.</title>
        <authorList>
            <person name="Liu H."/>
        </authorList>
    </citation>
    <scope>NUCLEOTIDE SEQUENCE [LARGE SCALE GENOMIC DNA]</scope>
    <source>
        <strain evidence="6">cv. Yunnan</strain>
        <tissue evidence="5">Vines</tissue>
    </source>
</reference>
<dbReference type="Proteomes" id="UP000249390">
    <property type="component" value="Unassembled WGS sequence"/>
</dbReference>
<proteinExistence type="predicted"/>
<evidence type="ECO:0000313" key="5">
    <source>
        <dbReference type="EMBL" id="RAL47125.1"/>
    </source>
</evidence>
<keyword evidence="2" id="KW-0812">Transmembrane</keyword>
<keyword evidence="3" id="KW-1133">Transmembrane helix</keyword>
<name>A0A328DN71_9ASTE</name>